<dbReference type="SUPFAM" id="SSF46689">
    <property type="entry name" value="Homeodomain-like"/>
    <property type="match status" value="1"/>
</dbReference>
<dbReference type="Pfam" id="PF14278">
    <property type="entry name" value="TetR_C_8"/>
    <property type="match status" value="1"/>
</dbReference>
<feature type="domain" description="HTH tetR-type" evidence="3">
    <location>
        <begin position="11"/>
        <end position="71"/>
    </location>
</feature>
<protein>
    <submittedName>
        <fullName evidence="4">TetR family transcriptional regulator</fullName>
    </submittedName>
</protein>
<dbReference type="RefSeq" id="WP_158741372.1">
    <property type="nucleotide sequence ID" value="NZ_JAFBEP010000013.1"/>
</dbReference>
<dbReference type="Gene3D" id="1.10.357.10">
    <property type="entry name" value="Tetracycline Repressor, domain 2"/>
    <property type="match status" value="1"/>
</dbReference>
<evidence type="ECO:0000259" key="3">
    <source>
        <dbReference type="PROSITE" id="PS50977"/>
    </source>
</evidence>
<gene>
    <name evidence="4" type="ORF">GND95_11885</name>
</gene>
<feature type="DNA-binding region" description="H-T-H motif" evidence="2">
    <location>
        <begin position="34"/>
        <end position="53"/>
    </location>
</feature>
<evidence type="ECO:0000313" key="4">
    <source>
        <dbReference type="EMBL" id="KAE9631222.1"/>
    </source>
</evidence>
<dbReference type="GO" id="GO:0003677">
    <property type="term" value="F:DNA binding"/>
    <property type="evidence" value="ECO:0007669"/>
    <property type="project" value="UniProtKB-UniRule"/>
</dbReference>
<dbReference type="PANTHER" id="PTHR43479">
    <property type="entry name" value="ACREF/ENVCD OPERON REPRESSOR-RELATED"/>
    <property type="match status" value="1"/>
</dbReference>
<keyword evidence="1 2" id="KW-0238">DNA-binding</keyword>
<proteinExistence type="predicted"/>
<dbReference type="InterPro" id="IPR050624">
    <property type="entry name" value="HTH-type_Tx_Regulator"/>
</dbReference>
<sequence>MDKKNNDRRVLKTKKQLRQGLTELLKEKSIKDISVRELSERVDINRGTFYLHYKNIFDMVEQIQSEMLNDFHNVLDKHPSKSLNGKPLPILIDLFRVVAKNSDICKVLIVNNGDVAFLNQLKDLVKNRCLNDFMEVFNTGKSQNFEYFSSFIVSGCIGLLQSWLDKGLKESPEHMAMLAEQMILTGIKVIQ</sequence>
<dbReference type="PROSITE" id="PS50977">
    <property type="entry name" value="HTH_TETR_2"/>
    <property type="match status" value="1"/>
</dbReference>
<evidence type="ECO:0000256" key="1">
    <source>
        <dbReference type="ARBA" id="ARBA00023125"/>
    </source>
</evidence>
<dbReference type="Proteomes" id="UP000483018">
    <property type="component" value="Unassembled WGS sequence"/>
</dbReference>
<dbReference type="InterPro" id="IPR039532">
    <property type="entry name" value="TetR_C_Firmicutes"/>
</dbReference>
<dbReference type="InterPro" id="IPR009057">
    <property type="entry name" value="Homeodomain-like_sf"/>
</dbReference>
<keyword evidence="5" id="KW-1185">Reference proteome</keyword>
<reference evidence="4 5" key="1">
    <citation type="submission" date="2019-12" db="EMBL/GenBank/DDBJ databases">
        <title>Defluviitalea raffinosedens, isolated from a biogas fermenter, genome sequencing and characterization.</title>
        <authorList>
            <person name="Rettenmaier R."/>
            <person name="Schneider M."/>
            <person name="Neuhaus K."/>
            <person name="Liebl W."/>
            <person name="Zverlov V."/>
        </authorList>
    </citation>
    <scope>NUCLEOTIDE SEQUENCE [LARGE SCALE GENOMIC DNA]</scope>
    <source>
        <strain evidence="4 5">249c-K6</strain>
    </source>
</reference>
<dbReference type="InterPro" id="IPR001647">
    <property type="entry name" value="HTH_TetR"/>
</dbReference>
<evidence type="ECO:0000256" key="2">
    <source>
        <dbReference type="PROSITE-ProRule" id="PRU00335"/>
    </source>
</evidence>
<dbReference type="EMBL" id="WSLF01000013">
    <property type="protein sequence ID" value="KAE9631222.1"/>
    <property type="molecule type" value="Genomic_DNA"/>
</dbReference>
<name>A0A7C8LDF4_9FIRM</name>
<comment type="caution">
    <text evidence="4">The sequence shown here is derived from an EMBL/GenBank/DDBJ whole genome shotgun (WGS) entry which is preliminary data.</text>
</comment>
<dbReference type="PANTHER" id="PTHR43479:SF7">
    <property type="entry name" value="TETR-FAMILY TRANSCRIPTIONAL REGULATOR"/>
    <property type="match status" value="1"/>
</dbReference>
<dbReference type="OrthoDB" id="9810250at2"/>
<dbReference type="AlphaFoldDB" id="A0A7C8LDF4"/>
<organism evidence="4 5">
    <name type="scientific">Defluviitalea raffinosedens</name>
    <dbReference type="NCBI Taxonomy" id="1450156"/>
    <lineage>
        <taxon>Bacteria</taxon>
        <taxon>Bacillati</taxon>
        <taxon>Bacillota</taxon>
        <taxon>Clostridia</taxon>
        <taxon>Lachnospirales</taxon>
        <taxon>Defluviitaleaceae</taxon>
        <taxon>Defluviitalea</taxon>
    </lineage>
</organism>
<evidence type="ECO:0000313" key="5">
    <source>
        <dbReference type="Proteomes" id="UP000483018"/>
    </source>
</evidence>
<accession>A0A7C8LDF4</accession>